<keyword evidence="2" id="KW-1185">Reference proteome</keyword>
<name>A0A1C3VQH8_9HYPH</name>
<dbReference type="SUPFAM" id="SSF56281">
    <property type="entry name" value="Metallo-hydrolase/oxidoreductase"/>
    <property type="match status" value="1"/>
</dbReference>
<dbReference type="PANTHER" id="PTHR33835">
    <property type="entry name" value="YALI0C07656P"/>
    <property type="match status" value="1"/>
</dbReference>
<reference evidence="2" key="1">
    <citation type="submission" date="2016-08" db="EMBL/GenBank/DDBJ databases">
        <authorList>
            <person name="Varghese N."/>
            <person name="Submissions Spin"/>
        </authorList>
    </citation>
    <scope>NUCLEOTIDE SEQUENCE [LARGE SCALE GENOMIC DNA]</scope>
    <source>
        <strain evidence="2">CCBAU 57015</strain>
    </source>
</reference>
<dbReference type="InterPro" id="IPR025638">
    <property type="entry name" value="DUF4336"/>
</dbReference>
<dbReference type="Pfam" id="PF14234">
    <property type="entry name" value="DUF4336"/>
    <property type="match status" value="1"/>
</dbReference>
<dbReference type="Proteomes" id="UP000186228">
    <property type="component" value="Unassembled WGS sequence"/>
</dbReference>
<dbReference type="RefSeq" id="WP_075854979.1">
    <property type="nucleotide sequence ID" value="NZ_FMAC01000007.1"/>
</dbReference>
<evidence type="ECO:0008006" key="3">
    <source>
        <dbReference type="Google" id="ProtNLM"/>
    </source>
</evidence>
<sequence length="232" mass="26329">MLKEFGPDIWIADGPVVTAAAGFHYPTRMAVIRLTNGDLVLWSPVELTSDLRFEIEALGTVRHLVPPNALHHTWLAEWHEAFPEAKIYAPPGLREKRSDIAFDEDLRRDTPISAWMGEIDIVIVEGNRITTEAVLFHHRSETAIFADLLQQFPRDWFKGWRGLVARLDLMVAPEPSVPRKFRVAFTDRQVARAALDHILAWPAKKVLMAHGTPITADGQAFLRRAFRWLAGE</sequence>
<protein>
    <recommendedName>
        <fullName evidence="3">DUF4336 domain-containing protein</fullName>
    </recommendedName>
</protein>
<dbReference type="AlphaFoldDB" id="A0A1C3VQH8"/>
<proteinExistence type="predicted"/>
<dbReference type="Gene3D" id="3.60.15.10">
    <property type="entry name" value="Ribonuclease Z/Hydroxyacylglutathione hydrolase-like"/>
    <property type="match status" value="1"/>
</dbReference>
<dbReference type="OrthoDB" id="450111at2"/>
<gene>
    <name evidence="1" type="ORF">GA0061100_107217</name>
</gene>
<organism evidence="1 2">
    <name type="scientific">Rhizobium hainanense</name>
    <dbReference type="NCBI Taxonomy" id="52131"/>
    <lineage>
        <taxon>Bacteria</taxon>
        <taxon>Pseudomonadati</taxon>
        <taxon>Pseudomonadota</taxon>
        <taxon>Alphaproteobacteria</taxon>
        <taxon>Hyphomicrobiales</taxon>
        <taxon>Rhizobiaceae</taxon>
        <taxon>Rhizobium/Agrobacterium group</taxon>
        <taxon>Rhizobium</taxon>
    </lineage>
</organism>
<dbReference type="STRING" id="52131.GA0061100_107217"/>
<dbReference type="PANTHER" id="PTHR33835:SF1">
    <property type="entry name" value="METALLO-BETA-LACTAMASE DOMAIN-CONTAINING PROTEIN"/>
    <property type="match status" value="1"/>
</dbReference>
<accession>A0A1C3VQH8</accession>
<dbReference type="InterPro" id="IPR036866">
    <property type="entry name" value="RibonucZ/Hydroxyglut_hydro"/>
</dbReference>
<evidence type="ECO:0000313" key="1">
    <source>
        <dbReference type="EMBL" id="SCB30041.1"/>
    </source>
</evidence>
<dbReference type="EMBL" id="FMAC01000007">
    <property type="protein sequence ID" value="SCB30041.1"/>
    <property type="molecule type" value="Genomic_DNA"/>
</dbReference>
<evidence type="ECO:0000313" key="2">
    <source>
        <dbReference type="Proteomes" id="UP000186228"/>
    </source>
</evidence>